<reference evidence="3" key="1">
    <citation type="submission" date="2009-03" db="EMBL/GenBank/DDBJ databases">
        <title>Complete genome sequence of Edwardsiella ictaluri 93-146.</title>
        <authorList>
            <person name="Williams M.L."/>
            <person name="Gillaspy A.F."/>
            <person name="Dyer D.W."/>
            <person name="Thune R.L."/>
            <person name="Waldbieser G.C."/>
            <person name="Schuster S.C."/>
            <person name="Gipson J."/>
            <person name="Zaitshik J."/>
            <person name="Landry C."/>
            <person name="Lawrence M.L."/>
        </authorList>
    </citation>
    <scope>NUCLEOTIDE SEQUENCE [LARGE SCALE GENOMIC DNA]</scope>
    <source>
        <strain evidence="3">93-146</strain>
    </source>
</reference>
<feature type="chain" id="PRO_5002948498" evidence="1">
    <location>
        <begin position="26"/>
        <end position="838"/>
    </location>
</feature>
<accession>C5B7Z2</accession>
<dbReference type="STRING" id="67780.B6E78_00915"/>
<dbReference type="PANTHER" id="PTHR30451:SF8">
    <property type="entry name" value="FIMBRIAL USHER PROTEIN"/>
    <property type="match status" value="1"/>
</dbReference>
<organism evidence="2 3">
    <name type="scientific">Edwardsiella ictaluri (strain 93-146)</name>
    <dbReference type="NCBI Taxonomy" id="634503"/>
    <lineage>
        <taxon>Bacteria</taxon>
        <taxon>Pseudomonadati</taxon>
        <taxon>Pseudomonadota</taxon>
        <taxon>Gammaproteobacteria</taxon>
        <taxon>Enterobacterales</taxon>
        <taxon>Hafniaceae</taxon>
        <taxon>Edwardsiella</taxon>
    </lineage>
</organism>
<dbReference type="GO" id="GO:0009297">
    <property type="term" value="P:pilus assembly"/>
    <property type="evidence" value="ECO:0007669"/>
    <property type="project" value="InterPro"/>
</dbReference>
<name>C5B7Z2_EDWI9</name>
<reference evidence="2 3" key="2">
    <citation type="journal article" date="2012" name="J. Bacteriol.">
        <title>Genome Sequence of Edwardsiella ictaluri 93-146, a Strain Associated with a Natural Channel Catfish Outbreak of Enteric Septicemia of Catfish.</title>
        <authorList>
            <person name="Williams M.L."/>
            <person name="Gillaspy A.F."/>
            <person name="Dyer D.W."/>
            <person name="Thune R.L."/>
            <person name="Waldbieser G.C."/>
            <person name="Schuster S.C."/>
            <person name="Gipson J."/>
            <person name="Zaitshik J."/>
            <person name="Landry C."/>
            <person name="Banes M.M."/>
            <person name="Lawrence M.L."/>
        </authorList>
    </citation>
    <scope>NUCLEOTIDE SEQUENCE [LARGE SCALE GENOMIC DNA]</scope>
    <source>
        <strain evidence="2 3">93-146</strain>
    </source>
</reference>
<dbReference type="HOGENOM" id="CLU_009120_1_1_6"/>
<protein>
    <submittedName>
        <fullName evidence="2">Fimbrial usher family protein</fullName>
    </submittedName>
</protein>
<dbReference type="EMBL" id="CP001600">
    <property type="protein sequence ID" value="ACR68728.1"/>
    <property type="molecule type" value="Genomic_DNA"/>
</dbReference>
<dbReference type="RefSeq" id="WP_015870888.1">
    <property type="nucleotide sequence ID" value="NC_012779.2"/>
</dbReference>
<dbReference type="InterPro" id="IPR000015">
    <property type="entry name" value="Fimb_usher"/>
</dbReference>
<dbReference type="Gene3D" id="2.60.40.3110">
    <property type="match status" value="1"/>
</dbReference>
<dbReference type="Pfam" id="PF00577">
    <property type="entry name" value="Usher"/>
    <property type="match status" value="1"/>
</dbReference>
<dbReference type="GO" id="GO:0015473">
    <property type="term" value="F:fimbrial usher porin activity"/>
    <property type="evidence" value="ECO:0007669"/>
    <property type="project" value="InterPro"/>
</dbReference>
<dbReference type="PATRIC" id="fig|634503.3.peg.1380"/>
<dbReference type="KEGG" id="eic:NT01EI_1542"/>
<evidence type="ECO:0000256" key="1">
    <source>
        <dbReference type="SAM" id="SignalP"/>
    </source>
</evidence>
<dbReference type="GeneID" id="69538524"/>
<dbReference type="Proteomes" id="UP000001485">
    <property type="component" value="Chromosome"/>
</dbReference>
<proteinExistence type="predicted"/>
<sequence length="838" mass="91398">MKSDYCILVLSMAPIITAYSSSAHAEFEASMLKQLGVSASTLDQLESNKSPAGKYLVDVYLNGNKVTSDWVMVGDDGEVKKDGQFFSLIFPEIDPSQFSKEEISSMKVELNRTTSSLQVVIPEALFKKYYEEYPSKNLGALLNYTFSMSRSSIKRHYSQYPTTGIATLLNYNLSASNSQLSSTTERQSFSSVFGKFETNLLFNGWSLKNNMYYSKQNKDSNFYRESSFVERKFESGEQVQAGEIVTQNSLFSGLSLVGAQYAPETSFTQLGTTQAIKGFADTPSKIEVVQNGNVIYSTRVPVGDFALSNVPVNTASQNLMIRIVGDDGRIVTYPYVVGNAINTSSNSWYSIALGQFRNTANISGSRSMNSNSNTAMPEKNKFTLTGTYNLALSQKQNISVSALITEAYQNMATAYSINLFDNVIAGTYQMFFSRYGRTSQTGGKISASTNINIERATASLNYSYRSQDYLDPYDIYGGASPLLTNDGRIDNSNKLKQSLSTSLSYPLPANIAASVGVGVDQYYSGKSYKRMYASLSKQFKYATASVFLQKSDNENSVFLNVSIPMGGWGIMGSSFSKVADQQSITTTYTNSYLDRKANVTVGTNSIKTKVGGNMYSFAQGSYRGAMTTYTGGVTYNKQKDLQGMSYNAGISGGVAITKKGIDFSSDRIDDTFAIASVEGENGVVIDGPSGPVSPTITGRAVISKVYPYRPNNISVNMDGLPQDVYAIGGEETVKSGFGGISYVTFKFGKNITGLYKLLAKVGEPLIAGAVVATDSGEFVTVVGPEQNLAIDYKAKTDQGAQHVYKYLVSENDVPRCKFELTEKLIKEKSGDVICYPLK</sequence>
<dbReference type="Gene3D" id="2.60.40.2610">
    <property type="entry name" value="Outer membrane usher protein FimD, plug domain"/>
    <property type="match status" value="1"/>
</dbReference>
<dbReference type="GO" id="GO:0009279">
    <property type="term" value="C:cell outer membrane"/>
    <property type="evidence" value="ECO:0007669"/>
    <property type="project" value="TreeGrafter"/>
</dbReference>
<evidence type="ECO:0000313" key="2">
    <source>
        <dbReference type="EMBL" id="ACR68728.1"/>
    </source>
</evidence>
<evidence type="ECO:0000313" key="3">
    <source>
        <dbReference type="Proteomes" id="UP000001485"/>
    </source>
</evidence>
<dbReference type="InterPro" id="IPR042186">
    <property type="entry name" value="FimD_plug_dom"/>
</dbReference>
<dbReference type="OrthoDB" id="6465993at2"/>
<dbReference type="AlphaFoldDB" id="C5B7Z2"/>
<gene>
    <name evidence="2" type="ordered locus">NT01EI_1542</name>
</gene>
<keyword evidence="1" id="KW-0732">Signal</keyword>
<feature type="signal peptide" evidence="1">
    <location>
        <begin position="1"/>
        <end position="25"/>
    </location>
</feature>
<dbReference type="PANTHER" id="PTHR30451">
    <property type="entry name" value="OUTER MEMBRANE USHER PROTEIN"/>
    <property type="match status" value="1"/>
</dbReference>